<comment type="similarity">
    <text evidence="7">Belongs to the binding-protein-dependent transport system permease family.</text>
</comment>
<dbReference type="PANTHER" id="PTHR43163:SF6">
    <property type="entry name" value="DIPEPTIDE TRANSPORT SYSTEM PERMEASE PROTEIN DPPB-RELATED"/>
    <property type="match status" value="1"/>
</dbReference>
<dbReference type="RefSeq" id="WP_106692520.1">
    <property type="nucleotide sequence ID" value="NZ_PXNQ02000011.1"/>
</dbReference>
<dbReference type="GO" id="GO:0005886">
    <property type="term" value="C:plasma membrane"/>
    <property type="evidence" value="ECO:0007669"/>
    <property type="project" value="UniProtKB-SubCell"/>
</dbReference>
<dbReference type="Gene3D" id="1.10.3720.10">
    <property type="entry name" value="MetI-like"/>
    <property type="match status" value="1"/>
</dbReference>
<keyword evidence="2 7" id="KW-0813">Transport</keyword>
<name>A0A422QTX5_9RHOB</name>
<feature type="transmembrane region" description="Helical" evidence="7">
    <location>
        <begin position="233"/>
        <end position="256"/>
    </location>
</feature>
<dbReference type="GO" id="GO:0071916">
    <property type="term" value="F:dipeptide transmembrane transporter activity"/>
    <property type="evidence" value="ECO:0007669"/>
    <property type="project" value="TreeGrafter"/>
</dbReference>
<evidence type="ECO:0000256" key="5">
    <source>
        <dbReference type="ARBA" id="ARBA00022989"/>
    </source>
</evidence>
<gene>
    <name evidence="9" type="ORF">A7A09_017100</name>
</gene>
<sequence length="313" mass="33862">MLRYTGNRLQQSVVLLFLASVVCFTLVVSSPGNVAVLIAELRGMIGSPGYVEQIEQEIGLNKPLLIRYADWLGNVIQGDFGISYRTGHDVNADIMNRITVTGMLVAGGAVVATVASLVLGFIGAFWPGGITDRAVRGFALVGASTPTFFVGALVIFMFAVILNLVPAVGFNGLKSWILPWITVAVLPAAVLSRVVRVGLEEAMASPYVLTAKSKGLSRFRIMFRDALPNITPIYINALGTQIGLMTAAAIIVEPLFAWQGMGDYFLNGVRFRDFMVVQACLLLFLTFFIVVNLVVDLTVMATDPRIRRQRSGA</sequence>
<reference evidence="9" key="1">
    <citation type="submission" date="2018-05" db="EMBL/GenBank/DDBJ databases">
        <title>Reclassification of Methylarcula marina and Methylarcula terricola as Paracoccus methylarcula sp.nov., comb.nov. and Paracoccus terricola comb.nov.</title>
        <authorList>
            <person name="Shmareva M.N."/>
            <person name="Doronina N.V."/>
            <person name="Vasilenko O.V."/>
            <person name="Tarlachkov S.V."/>
            <person name="Trotsenko Y.A."/>
        </authorList>
    </citation>
    <scope>NUCLEOTIDE SEQUENCE [LARGE SCALE GENOMIC DNA]</scope>
    <source>
        <strain evidence="9">VKM B-2159</strain>
    </source>
</reference>
<feature type="transmembrane region" description="Helical" evidence="7">
    <location>
        <begin position="177"/>
        <end position="195"/>
    </location>
</feature>
<dbReference type="InterPro" id="IPR045621">
    <property type="entry name" value="BPD_transp_1_N"/>
</dbReference>
<evidence type="ECO:0000256" key="3">
    <source>
        <dbReference type="ARBA" id="ARBA00022475"/>
    </source>
</evidence>
<feature type="domain" description="ABC transmembrane type-1" evidence="8">
    <location>
        <begin position="98"/>
        <end position="295"/>
    </location>
</feature>
<dbReference type="EMBL" id="PXNQ02000011">
    <property type="protein sequence ID" value="RNF33453.1"/>
    <property type="molecule type" value="Genomic_DNA"/>
</dbReference>
<feature type="transmembrane region" description="Helical" evidence="7">
    <location>
        <begin position="138"/>
        <end position="165"/>
    </location>
</feature>
<dbReference type="CDD" id="cd06261">
    <property type="entry name" value="TM_PBP2"/>
    <property type="match status" value="1"/>
</dbReference>
<keyword evidence="5 7" id="KW-1133">Transmembrane helix</keyword>
<protein>
    <submittedName>
        <fullName evidence="9">ABC transporter permease</fullName>
    </submittedName>
</protein>
<evidence type="ECO:0000256" key="1">
    <source>
        <dbReference type="ARBA" id="ARBA00004651"/>
    </source>
</evidence>
<evidence type="ECO:0000313" key="9">
    <source>
        <dbReference type="EMBL" id="RNF33453.1"/>
    </source>
</evidence>
<feature type="transmembrane region" description="Helical" evidence="7">
    <location>
        <begin position="276"/>
        <end position="301"/>
    </location>
</feature>
<evidence type="ECO:0000259" key="8">
    <source>
        <dbReference type="PROSITE" id="PS50928"/>
    </source>
</evidence>
<evidence type="ECO:0000256" key="7">
    <source>
        <dbReference type="RuleBase" id="RU363032"/>
    </source>
</evidence>
<dbReference type="Pfam" id="PF00528">
    <property type="entry name" value="BPD_transp_1"/>
    <property type="match status" value="1"/>
</dbReference>
<dbReference type="InterPro" id="IPR035906">
    <property type="entry name" value="MetI-like_sf"/>
</dbReference>
<keyword evidence="10" id="KW-1185">Reference proteome</keyword>
<dbReference type="AlphaFoldDB" id="A0A422QTX5"/>
<dbReference type="PANTHER" id="PTHR43163">
    <property type="entry name" value="DIPEPTIDE TRANSPORT SYSTEM PERMEASE PROTEIN DPPB-RELATED"/>
    <property type="match status" value="1"/>
</dbReference>
<dbReference type="SUPFAM" id="SSF161098">
    <property type="entry name" value="MetI-like"/>
    <property type="match status" value="1"/>
</dbReference>
<dbReference type="InterPro" id="IPR000515">
    <property type="entry name" value="MetI-like"/>
</dbReference>
<feature type="transmembrane region" description="Helical" evidence="7">
    <location>
        <begin position="12"/>
        <end position="39"/>
    </location>
</feature>
<evidence type="ECO:0000256" key="4">
    <source>
        <dbReference type="ARBA" id="ARBA00022692"/>
    </source>
</evidence>
<comment type="caution">
    <text evidence="9">The sequence shown here is derived from an EMBL/GenBank/DDBJ whole genome shotgun (WGS) entry which is preliminary data.</text>
</comment>
<evidence type="ECO:0000256" key="6">
    <source>
        <dbReference type="ARBA" id="ARBA00023136"/>
    </source>
</evidence>
<keyword evidence="4 7" id="KW-0812">Transmembrane</keyword>
<dbReference type="Pfam" id="PF19300">
    <property type="entry name" value="BPD_transp_1_N"/>
    <property type="match status" value="1"/>
</dbReference>
<keyword evidence="3" id="KW-1003">Cell membrane</keyword>
<comment type="subcellular location">
    <subcellularLocation>
        <location evidence="1 7">Cell membrane</location>
        <topology evidence="1 7">Multi-pass membrane protein</topology>
    </subcellularLocation>
</comment>
<dbReference type="PROSITE" id="PS50928">
    <property type="entry name" value="ABC_TM1"/>
    <property type="match status" value="1"/>
</dbReference>
<evidence type="ECO:0000313" key="10">
    <source>
        <dbReference type="Proteomes" id="UP000238137"/>
    </source>
</evidence>
<feature type="transmembrane region" description="Helical" evidence="7">
    <location>
        <begin position="103"/>
        <end position="126"/>
    </location>
</feature>
<accession>A0A422QTX5</accession>
<evidence type="ECO:0000256" key="2">
    <source>
        <dbReference type="ARBA" id="ARBA00022448"/>
    </source>
</evidence>
<proteinExistence type="inferred from homology"/>
<organism evidence="9 10">
    <name type="scientific">Paracoccus methylarcula</name>
    <dbReference type="NCBI Taxonomy" id="72022"/>
    <lineage>
        <taxon>Bacteria</taxon>
        <taxon>Pseudomonadati</taxon>
        <taxon>Pseudomonadota</taxon>
        <taxon>Alphaproteobacteria</taxon>
        <taxon>Rhodobacterales</taxon>
        <taxon>Paracoccaceae</taxon>
        <taxon>Paracoccus</taxon>
    </lineage>
</organism>
<dbReference type="OrthoDB" id="9805855at2"/>
<dbReference type="Proteomes" id="UP000238137">
    <property type="component" value="Unassembled WGS sequence"/>
</dbReference>
<keyword evidence="6 7" id="KW-0472">Membrane</keyword>